<dbReference type="AlphaFoldDB" id="A0A4Z1NJN2"/>
<dbReference type="PANTHER" id="PTHR18901">
    <property type="entry name" value="2-DEOXYGLUCOSE-6-PHOSPHATE PHOSPHATASE 2"/>
    <property type="match status" value="1"/>
</dbReference>
<comment type="caution">
    <text evidence="1">The sequence shown here is derived from an EMBL/GenBank/DDBJ whole genome shotgun (WGS) entry which is preliminary data.</text>
</comment>
<accession>A0A4Z1NJN2</accession>
<dbReference type="Gene3D" id="1.10.150.240">
    <property type="entry name" value="Putative phosphatase, domain 2"/>
    <property type="match status" value="1"/>
</dbReference>
<dbReference type="InterPro" id="IPR023198">
    <property type="entry name" value="PGP-like_dom2"/>
</dbReference>
<dbReference type="GO" id="GO:0016791">
    <property type="term" value="F:phosphatase activity"/>
    <property type="evidence" value="ECO:0007669"/>
    <property type="project" value="UniProtKB-ARBA"/>
</dbReference>
<dbReference type="NCBIfam" id="TIGR01509">
    <property type="entry name" value="HAD-SF-IA-v3"/>
    <property type="match status" value="1"/>
</dbReference>
<protein>
    <submittedName>
        <fullName evidence="1">HAD-like protein</fullName>
    </submittedName>
</protein>
<dbReference type="InterPro" id="IPR023214">
    <property type="entry name" value="HAD_sf"/>
</dbReference>
<dbReference type="InterPro" id="IPR006439">
    <property type="entry name" value="HAD-SF_hydro_IA"/>
</dbReference>
<gene>
    <name evidence="1" type="ORF">E6O75_ATG09039</name>
</gene>
<reference evidence="1 2" key="1">
    <citation type="submission" date="2019-04" db="EMBL/GenBank/DDBJ databases">
        <title>High contiguity whole genome sequence and gene annotation resource for two Venturia nashicola isolates.</title>
        <authorList>
            <person name="Prokchorchik M."/>
            <person name="Won K."/>
            <person name="Lee Y."/>
            <person name="Choi E.D."/>
            <person name="Segonzac C."/>
            <person name="Sohn K.H."/>
        </authorList>
    </citation>
    <scope>NUCLEOTIDE SEQUENCE [LARGE SCALE GENOMIC DNA]</scope>
    <source>
        <strain evidence="1 2">PRI2</strain>
    </source>
</reference>
<dbReference type="EMBL" id="SNSC02000019">
    <property type="protein sequence ID" value="TID15981.1"/>
    <property type="molecule type" value="Genomic_DNA"/>
</dbReference>
<sequence length="291" mass="32198">MANKSPPIRACIFDVDGLLINSEDIYTDIYNQVLGSYNRPTKLPWEIKALQQSRGTKGTQRVLDWANLSIPIQEWNTKCAALHSRFETCAALPGVLGLLDTLSHHTDPSIKIALASSSSRRLFGVKTSRLPEIAEAFPDHVRVFGDDSDMGDAKKKPMPDIFLLALERINASLGEGERSVKAEECLVFEDSIAGVEAGRRAFMRVVWVPHEGLAKVCQGREMVVLEGRTEVDGVAMDLFKEVGEVGSGERRLKTTDGWAQMLRSLEDFPYDEYGICVARENLEEAGDGLDV</sequence>
<dbReference type="Pfam" id="PF00702">
    <property type="entry name" value="Hydrolase"/>
    <property type="match status" value="1"/>
</dbReference>
<keyword evidence="2" id="KW-1185">Reference proteome</keyword>
<proteinExistence type="predicted"/>
<dbReference type="SFLD" id="SFLDS00003">
    <property type="entry name" value="Haloacid_Dehalogenase"/>
    <property type="match status" value="1"/>
</dbReference>
<dbReference type="STRING" id="86259.A0A4Z1NJN2"/>
<dbReference type="InterPro" id="IPR036412">
    <property type="entry name" value="HAD-like_sf"/>
</dbReference>
<dbReference type="SUPFAM" id="SSF56784">
    <property type="entry name" value="HAD-like"/>
    <property type="match status" value="1"/>
</dbReference>
<organism evidence="1 2">
    <name type="scientific">Venturia nashicola</name>
    <dbReference type="NCBI Taxonomy" id="86259"/>
    <lineage>
        <taxon>Eukaryota</taxon>
        <taxon>Fungi</taxon>
        <taxon>Dikarya</taxon>
        <taxon>Ascomycota</taxon>
        <taxon>Pezizomycotina</taxon>
        <taxon>Dothideomycetes</taxon>
        <taxon>Pleosporomycetidae</taxon>
        <taxon>Venturiales</taxon>
        <taxon>Venturiaceae</taxon>
        <taxon>Venturia</taxon>
    </lineage>
</organism>
<evidence type="ECO:0000313" key="1">
    <source>
        <dbReference type="EMBL" id="TID15981.1"/>
    </source>
</evidence>
<dbReference type="Gene3D" id="3.40.50.1000">
    <property type="entry name" value="HAD superfamily/HAD-like"/>
    <property type="match status" value="1"/>
</dbReference>
<name>A0A4Z1NJN2_9PEZI</name>
<evidence type="ECO:0000313" key="2">
    <source>
        <dbReference type="Proteomes" id="UP000298493"/>
    </source>
</evidence>
<dbReference type="PANTHER" id="PTHR18901:SF38">
    <property type="entry name" value="PSEUDOURIDINE-5'-PHOSPHATASE"/>
    <property type="match status" value="1"/>
</dbReference>
<dbReference type="SFLD" id="SFLDG01129">
    <property type="entry name" value="C1.5:_HAD__Beta-PGM__Phosphata"/>
    <property type="match status" value="1"/>
</dbReference>
<dbReference type="Proteomes" id="UP000298493">
    <property type="component" value="Unassembled WGS sequence"/>
</dbReference>